<dbReference type="InterPro" id="IPR027417">
    <property type="entry name" value="P-loop_NTPase"/>
</dbReference>
<dbReference type="InterPro" id="IPR003959">
    <property type="entry name" value="ATPase_AAA_core"/>
</dbReference>
<reference evidence="2 3" key="1">
    <citation type="submission" date="2018-03" db="EMBL/GenBank/DDBJ databases">
        <title>Genomic Encyclopedia of Type Strains, Phase III (KMG-III): the genomes of soil and plant-associated and newly described type strains.</title>
        <authorList>
            <person name="Whitman W."/>
        </authorList>
    </citation>
    <scope>NUCLEOTIDE SEQUENCE [LARGE SCALE GENOMIC DNA]</scope>
    <source>
        <strain evidence="2 3">CGMCC 1.9313</strain>
    </source>
</reference>
<feature type="domain" description="ATPase AAA-type core" evidence="1">
    <location>
        <begin position="104"/>
        <end position="154"/>
    </location>
</feature>
<evidence type="ECO:0000259" key="1">
    <source>
        <dbReference type="Pfam" id="PF00004"/>
    </source>
</evidence>
<protein>
    <recommendedName>
        <fullName evidence="1">ATPase AAA-type core domain-containing protein</fullName>
    </recommendedName>
</protein>
<organism evidence="2 3">
    <name type="scientific">Arcticibacter pallidicorallinus</name>
    <dbReference type="NCBI Taxonomy" id="1259464"/>
    <lineage>
        <taxon>Bacteria</taxon>
        <taxon>Pseudomonadati</taxon>
        <taxon>Bacteroidota</taxon>
        <taxon>Sphingobacteriia</taxon>
        <taxon>Sphingobacteriales</taxon>
        <taxon>Sphingobacteriaceae</taxon>
        <taxon>Arcticibacter</taxon>
    </lineage>
</organism>
<dbReference type="GO" id="GO:0016887">
    <property type="term" value="F:ATP hydrolysis activity"/>
    <property type="evidence" value="ECO:0007669"/>
    <property type="project" value="InterPro"/>
</dbReference>
<gene>
    <name evidence="2" type="ORF">B0I27_10789</name>
</gene>
<accession>A0A2T0U0T2</accession>
<comment type="caution">
    <text evidence="2">The sequence shown here is derived from an EMBL/GenBank/DDBJ whole genome shotgun (WGS) entry which is preliminary data.</text>
</comment>
<dbReference type="Proteomes" id="UP000238034">
    <property type="component" value="Unassembled WGS sequence"/>
</dbReference>
<proteinExistence type="predicted"/>
<dbReference type="GO" id="GO:0005524">
    <property type="term" value="F:ATP binding"/>
    <property type="evidence" value="ECO:0007669"/>
    <property type="project" value="InterPro"/>
</dbReference>
<dbReference type="RefSeq" id="WP_106293810.1">
    <property type="nucleotide sequence ID" value="NZ_PVTH01000007.1"/>
</dbReference>
<sequence length="251" mass="29294">MAGNHSDDLDDVELSDEEMSVIIRNAKRAKRAKLQELAYAEKLRQTSQAPEFDAKQLQDFVSRRFPTIRVDKYNREIFKLLCLYFSNDPRFESENEEFSLKKGILLHGPVGCGKTFLMDLFSINTRLPYVVTECLEVASEYEVNGESYLEKYIKLKPAYPHQNLGHTQVGWCFDDLGFEDMKKRFGNNMNTMEWILSRAYRNNMAGKIHTTTNLSLEKLEANYGRRVASRMHEMFNFITFDIDSPDRRKQA</sequence>
<dbReference type="SUPFAM" id="SSF52540">
    <property type="entry name" value="P-loop containing nucleoside triphosphate hydrolases"/>
    <property type="match status" value="1"/>
</dbReference>
<dbReference type="Gene3D" id="3.40.50.300">
    <property type="entry name" value="P-loop containing nucleotide triphosphate hydrolases"/>
    <property type="match status" value="1"/>
</dbReference>
<keyword evidence="3" id="KW-1185">Reference proteome</keyword>
<dbReference type="AlphaFoldDB" id="A0A2T0U0T2"/>
<dbReference type="EMBL" id="PVTH01000007">
    <property type="protein sequence ID" value="PRY51503.1"/>
    <property type="molecule type" value="Genomic_DNA"/>
</dbReference>
<dbReference type="OrthoDB" id="835620at2"/>
<dbReference type="Pfam" id="PF00004">
    <property type="entry name" value="AAA"/>
    <property type="match status" value="1"/>
</dbReference>
<name>A0A2T0U0T2_9SPHI</name>
<evidence type="ECO:0000313" key="3">
    <source>
        <dbReference type="Proteomes" id="UP000238034"/>
    </source>
</evidence>
<evidence type="ECO:0000313" key="2">
    <source>
        <dbReference type="EMBL" id="PRY51503.1"/>
    </source>
</evidence>